<dbReference type="AlphaFoldDB" id="G2Y7A3"/>
<dbReference type="EMBL" id="FQ790293">
    <property type="protein sequence ID" value="CCD48505.1"/>
    <property type="molecule type" value="Genomic_DNA"/>
</dbReference>
<evidence type="ECO:0000313" key="8">
    <source>
        <dbReference type="EMBL" id="CCD48505.1"/>
    </source>
</evidence>
<name>G2Y7A3_BOTF4</name>
<evidence type="ECO:0000256" key="4">
    <source>
        <dbReference type="ARBA" id="ARBA00023136"/>
    </source>
</evidence>
<evidence type="ECO:0000259" key="7">
    <source>
        <dbReference type="PROSITE" id="PS50850"/>
    </source>
</evidence>
<feature type="transmembrane region" description="Helical" evidence="6">
    <location>
        <begin position="56"/>
        <end position="75"/>
    </location>
</feature>
<feature type="region of interest" description="Disordered" evidence="5">
    <location>
        <begin position="1"/>
        <end position="46"/>
    </location>
</feature>
<feature type="transmembrane region" description="Helical" evidence="6">
    <location>
        <begin position="145"/>
        <end position="165"/>
    </location>
</feature>
<proteinExistence type="predicted"/>
<dbReference type="Pfam" id="PF07690">
    <property type="entry name" value="MFS_1"/>
    <property type="match status" value="1"/>
</dbReference>
<feature type="transmembrane region" description="Helical" evidence="6">
    <location>
        <begin position="90"/>
        <end position="108"/>
    </location>
</feature>
<feature type="transmembrane region" description="Helical" evidence="6">
    <location>
        <begin position="120"/>
        <end position="139"/>
    </location>
</feature>
<dbReference type="SUPFAM" id="SSF103473">
    <property type="entry name" value="MFS general substrate transporter"/>
    <property type="match status" value="1"/>
</dbReference>
<dbReference type="InterPro" id="IPR036259">
    <property type="entry name" value="MFS_trans_sf"/>
</dbReference>
<feature type="transmembrane region" description="Helical" evidence="6">
    <location>
        <begin position="541"/>
        <end position="560"/>
    </location>
</feature>
<dbReference type="InterPro" id="IPR011701">
    <property type="entry name" value="MFS"/>
</dbReference>
<feature type="transmembrane region" description="Helical" evidence="6">
    <location>
        <begin position="249"/>
        <end position="268"/>
    </location>
</feature>
<keyword evidence="4 6" id="KW-0472">Membrane</keyword>
<keyword evidence="2 6" id="KW-0812">Transmembrane</keyword>
<evidence type="ECO:0000256" key="2">
    <source>
        <dbReference type="ARBA" id="ARBA00022692"/>
    </source>
</evidence>
<dbReference type="Gene3D" id="1.20.1720.10">
    <property type="entry name" value="Multidrug resistance protein D"/>
    <property type="match status" value="1"/>
</dbReference>
<accession>G2Y7A3</accession>
<feature type="domain" description="Major facilitator superfamily (MFS) profile" evidence="7">
    <location>
        <begin position="55"/>
        <end position="561"/>
    </location>
</feature>
<protein>
    <submittedName>
        <fullName evidence="8">Similar to MFS multidrug transporter</fullName>
    </submittedName>
</protein>
<organism evidence="8 9">
    <name type="scientific">Botryotinia fuckeliana (strain T4)</name>
    <name type="common">Noble rot fungus</name>
    <name type="synonym">Botrytis cinerea</name>
    <dbReference type="NCBI Taxonomy" id="999810"/>
    <lineage>
        <taxon>Eukaryota</taxon>
        <taxon>Fungi</taxon>
        <taxon>Dikarya</taxon>
        <taxon>Ascomycota</taxon>
        <taxon>Pezizomycotina</taxon>
        <taxon>Leotiomycetes</taxon>
        <taxon>Helotiales</taxon>
        <taxon>Sclerotiniaceae</taxon>
        <taxon>Botrytis</taxon>
    </lineage>
</organism>
<feature type="transmembrane region" description="Helical" evidence="6">
    <location>
        <begin position="404"/>
        <end position="424"/>
    </location>
</feature>
<sequence>MNFEHDSELKDDTSSSDKNNANEKETSERLSSDQPTGQSGPIPPDAHEDEAQYPSLLVLVPLTFALMISIFMIALDTNIIVTQFHSLNDVGWYGSAYLLTLMSFQPTYGRFYTHFNIKWLFISALAIFEVGSTICATATSSKLLITGRAISGMGASGIFSGGLTISHGLVRPKIRPLYISIVTSVYGIAAIAGPLLGGVFTDSERLTWRFCFFLNLPFGGLAILIVALQYKVPPRPQPELSIRQKLKHMDFLGAVLLLGAMTCLLLALKDGGINSPWSNSKNWGCLLGFGILILCFLTVEFKLKDGQVLAKSSVHHNYMMLTHCTRAMIPFRIASQRTVAASCLFTVFVNMAIDTHIYYLPIYFQAVRGTTAEQSGIRMLPYLGSNILATIVSGASVSRFGYYVPFMWMCGIIFTAGCGVLHTLGRFNTTAQWAGYEVLTGFGFGIGFQVPYTAVQIVLPTEDVPIGNSLPVFSQALGGALAISIAQNILTNTLSQELKMIPGLDSSEIIALGAKNLTSTVPSEYLDGVLDAYTYALSRTLILPIAAAGMAFVCSLGMEWRKVEKK</sequence>
<dbReference type="PROSITE" id="PS50850">
    <property type="entry name" value="MFS"/>
    <property type="match status" value="1"/>
</dbReference>
<dbReference type="Gene3D" id="1.20.1250.20">
    <property type="entry name" value="MFS general substrate transporter like domains"/>
    <property type="match status" value="1"/>
</dbReference>
<dbReference type="GO" id="GO:0005886">
    <property type="term" value="C:plasma membrane"/>
    <property type="evidence" value="ECO:0007669"/>
    <property type="project" value="TreeGrafter"/>
</dbReference>
<dbReference type="Proteomes" id="UP000008177">
    <property type="component" value="Unplaced contigs"/>
</dbReference>
<dbReference type="InParanoid" id="G2Y7A3"/>
<dbReference type="eggNOG" id="KOG0254">
    <property type="taxonomic scope" value="Eukaryota"/>
</dbReference>
<keyword evidence="3 6" id="KW-1133">Transmembrane helix</keyword>
<dbReference type="CDD" id="cd17502">
    <property type="entry name" value="MFS_Azr1_MDR_like"/>
    <property type="match status" value="1"/>
</dbReference>
<feature type="transmembrane region" description="Helical" evidence="6">
    <location>
        <begin position="177"/>
        <end position="200"/>
    </location>
</feature>
<evidence type="ECO:0000256" key="3">
    <source>
        <dbReference type="ARBA" id="ARBA00022989"/>
    </source>
</evidence>
<feature type="transmembrane region" description="Helical" evidence="6">
    <location>
        <begin position="206"/>
        <end position="228"/>
    </location>
</feature>
<comment type="subcellular location">
    <subcellularLocation>
        <location evidence="1">Membrane</location>
        <topology evidence="1">Multi-pass membrane protein</topology>
    </subcellularLocation>
</comment>
<feature type="transmembrane region" description="Helical" evidence="6">
    <location>
        <begin position="338"/>
        <end position="359"/>
    </location>
</feature>
<evidence type="ECO:0000313" key="9">
    <source>
        <dbReference type="Proteomes" id="UP000008177"/>
    </source>
</evidence>
<dbReference type="PANTHER" id="PTHR23501">
    <property type="entry name" value="MAJOR FACILITATOR SUPERFAMILY"/>
    <property type="match status" value="1"/>
</dbReference>
<gene>
    <name evidence="8" type="ORF">BofuT4_P108890.1</name>
</gene>
<dbReference type="FunFam" id="1.20.1250.20:FF:000196">
    <property type="entry name" value="MFS toxin efflux pump (AflT)"/>
    <property type="match status" value="1"/>
</dbReference>
<evidence type="ECO:0000256" key="6">
    <source>
        <dbReference type="SAM" id="Phobius"/>
    </source>
</evidence>
<evidence type="ECO:0000256" key="5">
    <source>
        <dbReference type="SAM" id="MobiDB-lite"/>
    </source>
</evidence>
<feature type="compositionally biased region" description="Basic and acidic residues" evidence="5">
    <location>
        <begin position="1"/>
        <end position="31"/>
    </location>
</feature>
<dbReference type="GO" id="GO:0022857">
    <property type="term" value="F:transmembrane transporter activity"/>
    <property type="evidence" value="ECO:0007669"/>
    <property type="project" value="InterPro"/>
</dbReference>
<dbReference type="HOGENOM" id="CLU_000960_22_1_1"/>
<feature type="transmembrane region" description="Helical" evidence="6">
    <location>
        <begin position="280"/>
        <end position="299"/>
    </location>
</feature>
<evidence type="ECO:0000256" key="1">
    <source>
        <dbReference type="ARBA" id="ARBA00004141"/>
    </source>
</evidence>
<dbReference type="FunCoup" id="G2Y7A3">
    <property type="interactions" value="56"/>
</dbReference>
<reference evidence="9" key="1">
    <citation type="journal article" date="2011" name="PLoS Genet.">
        <title>Genomic analysis of the necrotrophic fungal pathogens Sclerotinia sclerotiorum and Botrytis cinerea.</title>
        <authorList>
            <person name="Amselem J."/>
            <person name="Cuomo C.A."/>
            <person name="van Kan J.A."/>
            <person name="Viaud M."/>
            <person name="Benito E.P."/>
            <person name="Couloux A."/>
            <person name="Coutinho P.M."/>
            <person name="de Vries R.P."/>
            <person name="Dyer P.S."/>
            <person name="Fillinger S."/>
            <person name="Fournier E."/>
            <person name="Gout L."/>
            <person name="Hahn M."/>
            <person name="Kohn L."/>
            <person name="Lapalu N."/>
            <person name="Plummer K.M."/>
            <person name="Pradier J.M."/>
            <person name="Quevillon E."/>
            <person name="Sharon A."/>
            <person name="Simon A."/>
            <person name="ten Have A."/>
            <person name="Tudzynski B."/>
            <person name="Tudzynski P."/>
            <person name="Wincker P."/>
            <person name="Andrew M."/>
            <person name="Anthouard V."/>
            <person name="Beever R.E."/>
            <person name="Beffa R."/>
            <person name="Benoit I."/>
            <person name="Bouzid O."/>
            <person name="Brault B."/>
            <person name="Chen Z."/>
            <person name="Choquer M."/>
            <person name="Collemare J."/>
            <person name="Cotton P."/>
            <person name="Danchin E.G."/>
            <person name="Da Silva C."/>
            <person name="Gautier A."/>
            <person name="Giraud C."/>
            <person name="Giraud T."/>
            <person name="Gonzalez C."/>
            <person name="Grossetete S."/>
            <person name="Guldener U."/>
            <person name="Henrissat B."/>
            <person name="Howlett B.J."/>
            <person name="Kodira C."/>
            <person name="Kretschmer M."/>
            <person name="Lappartient A."/>
            <person name="Leroch M."/>
            <person name="Levis C."/>
            <person name="Mauceli E."/>
            <person name="Neuveglise C."/>
            <person name="Oeser B."/>
            <person name="Pearson M."/>
            <person name="Poulain J."/>
            <person name="Poussereau N."/>
            <person name="Quesneville H."/>
            <person name="Rascle C."/>
            <person name="Schumacher J."/>
            <person name="Segurens B."/>
            <person name="Sexton A."/>
            <person name="Silva E."/>
            <person name="Sirven C."/>
            <person name="Soanes D.M."/>
            <person name="Talbot N.J."/>
            <person name="Templeton M."/>
            <person name="Yandava C."/>
            <person name="Yarden O."/>
            <person name="Zeng Q."/>
            <person name="Rollins J.A."/>
            <person name="Lebrun M.H."/>
            <person name="Dickman M."/>
        </authorList>
    </citation>
    <scope>NUCLEOTIDE SEQUENCE [LARGE SCALE GENOMIC DNA]</scope>
    <source>
        <strain evidence="9">T4</strain>
    </source>
</reference>
<dbReference type="OrthoDB" id="10021397at2759"/>
<dbReference type="PANTHER" id="PTHR23501:SF198">
    <property type="entry name" value="AZOLE RESISTANCE PROTEIN 1-RELATED"/>
    <property type="match status" value="1"/>
</dbReference>
<dbReference type="InterPro" id="IPR020846">
    <property type="entry name" value="MFS_dom"/>
</dbReference>